<accession>A0A841BZX2</accession>
<dbReference type="SMART" id="SM00054">
    <property type="entry name" value="EFh"/>
    <property type="match status" value="4"/>
</dbReference>
<reference evidence="2 3" key="1">
    <citation type="submission" date="2020-08" db="EMBL/GenBank/DDBJ databases">
        <title>Sequencing the genomes of 1000 actinobacteria strains.</title>
        <authorList>
            <person name="Klenk H.-P."/>
        </authorList>
    </citation>
    <scope>NUCLEOTIDE SEQUENCE [LARGE SCALE GENOMIC DNA]</scope>
    <source>
        <strain evidence="2 3">DSM 45362</strain>
    </source>
</reference>
<evidence type="ECO:0000259" key="1">
    <source>
        <dbReference type="PROSITE" id="PS50222"/>
    </source>
</evidence>
<protein>
    <submittedName>
        <fullName evidence="2">Ca2+-binding EF-hand superfamily protein</fullName>
    </submittedName>
</protein>
<comment type="caution">
    <text evidence="2">The sequence shown here is derived from an EMBL/GenBank/DDBJ whole genome shotgun (WGS) entry which is preliminary data.</text>
</comment>
<dbReference type="PROSITE" id="PS00018">
    <property type="entry name" value="EF_HAND_1"/>
    <property type="match status" value="3"/>
</dbReference>
<dbReference type="PROSITE" id="PS50222">
    <property type="entry name" value="EF_HAND_2"/>
    <property type="match status" value="2"/>
</dbReference>
<dbReference type="InterPro" id="IPR002048">
    <property type="entry name" value="EF_hand_dom"/>
</dbReference>
<dbReference type="InterPro" id="IPR011992">
    <property type="entry name" value="EF-hand-dom_pair"/>
</dbReference>
<dbReference type="SUPFAM" id="SSF47473">
    <property type="entry name" value="EF-hand"/>
    <property type="match status" value="1"/>
</dbReference>
<dbReference type="Pfam" id="PF13499">
    <property type="entry name" value="EF-hand_7"/>
    <property type="match status" value="1"/>
</dbReference>
<gene>
    <name evidence="2" type="ORF">F4553_006083</name>
</gene>
<dbReference type="GO" id="GO:0005509">
    <property type="term" value="F:calcium ion binding"/>
    <property type="evidence" value="ECO:0007669"/>
    <property type="project" value="InterPro"/>
</dbReference>
<dbReference type="InterPro" id="IPR018247">
    <property type="entry name" value="EF_Hand_1_Ca_BS"/>
</dbReference>
<sequence length="182" mass="20251">MATVIQQRKLDKAFNHLDADRSGYVEEQDLTDLGLRLLANFGVTHEDPKARRIADGFSTFWVALAEALDADGDRRLSPQEYADGMIDAFAQGDGAFDRHFRPGAIAVLELADTDDDGFVNPAEFAVMQRAFGTPEDEIGFAFDQLDTDRDGRLSVDEMIVAVEQFYIGADENAVGNWFFGRY</sequence>
<dbReference type="RefSeq" id="WP_184842614.1">
    <property type="nucleotide sequence ID" value="NZ_JACHMN010000003.1"/>
</dbReference>
<organism evidence="2 3">
    <name type="scientific">Allocatelliglobosispora scoriae</name>
    <dbReference type="NCBI Taxonomy" id="643052"/>
    <lineage>
        <taxon>Bacteria</taxon>
        <taxon>Bacillati</taxon>
        <taxon>Actinomycetota</taxon>
        <taxon>Actinomycetes</taxon>
        <taxon>Micromonosporales</taxon>
        <taxon>Micromonosporaceae</taxon>
        <taxon>Allocatelliglobosispora</taxon>
    </lineage>
</organism>
<evidence type="ECO:0000313" key="2">
    <source>
        <dbReference type="EMBL" id="MBB5872649.1"/>
    </source>
</evidence>
<name>A0A841BZX2_9ACTN</name>
<feature type="domain" description="EF-hand" evidence="1">
    <location>
        <begin position="133"/>
        <end position="168"/>
    </location>
</feature>
<dbReference type="EMBL" id="JACHMN010000003">
    <property type="protein sequence ID" value="MBB5872649.1"/>
    <property type="molecule type" value="Genomic_DNA"/>
</dbReference>
<dbReference type="Proteomes" id="UP000587527">
    <property type="component" value="Unassembled WGS sequence"/>
</dbReference>
<evidence type="ECO:0000313" key="3">
    <source>
        <dbReference type="Proteomes" id="UP000587527"/>
    </source>
</evidence>
<dbReference type="AlphaFoldDB" id="A0A841BZX2"/>
<keyword evidence="3" id="KW-1185">Reference proteome</keyword>
<proteinExistence type="predicted"/>
<dbReference type="Gene3D" id="1.10.238.10">
    <property type="entry name" value="EF-hand"/>
    <property type="match status" value="1"/>
</dbReference>
<feature type="domain" description="EF-hand" evidence="1">
    <location>
        <begin position="5"/>
        <end position="40"/>
    </location>
</feature>